<dbReference type="Gene3D" id="3.40.50.2000">
    <property type="entry name" value="Glycogen Phosphorylase B"/>
    <property type="match status" value="2"/>
</dbReference>
<dbReference type="OrthoDB" id="1094459at2"/>
<evidence type="ECO:0000313" key="2">
    <source>
        <dbReference type="Proteomes" id="UP000267223"/>
    </source>
</evidence>
<dbReference type="AlphaFoldDB" id="A0A3M9NGM3"/>
<proteinExistence type="predicted"/>
<dbReference type="SUPFAM" id="SSF53756">
    <property type="entry name" value="UDP-Glycosyltransferase/glycogen phosphorylase"/>
    <property type="match status" value="1"/>
</dbReference>
<dbReference type="Pfam" id="PF13692">
    <property type="entry name" value="Glyco_trans_1_4"/>
    <property type="match status" value="1"/>
</dbReference>
<name>A0A3M9NGM3_9BACT</name>
<comment type="caution">
    <text evidence="1">The sequence shown here is derived from an EMBL/GenBank/DDBJ whole genome shotgun (WGS) entry which is preliminary data.</text>
</comment>
<sequence>MSFSHLHIVCLDVPYPPDYGGVFDLFYKIKTLHKLGIKIQLHCFEYGRCQQDELKEYCENIFYYKRNTLMNGTLLKIPYIVSSRISSKLLKNLLKDEYPILLEGIHCTYYLYHGELNSRKVLVRLHNVEFEYYRQLAKSANHFFKKMYYVLESKLLKKYEKSIAQKARLVAVNQKDVRTYQRVFNATDVKFLPVFLPFNGVASQTGKGDFCLYHGNLSVAENEKVVLWLLQNVFLNLNVPLIIAGKNPSRLLQNEIQKNKNAELISNPSHKKMEELIRDAHIHLLPSFNSTGIKIKLLHALFTGRFIITNHSSVQDTGLESLCDRAEGARDYIGLINQLFQVSFTEKEIEKRKKILLPIFDKEKNARQLMKWL</sequence>
<protein>
    <submittedName>
        <fullName evidence="1">Glycosyltransferase</fullName>
    </submittedName>
</protein>
<dbReference type="EMBL" id="RJJR01000007">
    <property type="protein sequence ID" value="RNI36605.1"/>
    <property type="molecule type" value="Genomic_DNA"/>
</dbReference>
<accession>A0A3M9NGM3</accession>
<organism evidence="1 2">
    <name type="scientific">Hanamia caeni</name>
    <dbReference type="NCBI Taxonomy" id="2294116"/>
    <lineage>
        <taxon>Bacteria</taxon>
        <taxon>Pseudomonadati</taxon>
        <taxon>Bacteroidota</taxon>
        <taxon>Chitinophagia</taxon>
        <taxon>Chitinophagales</taxon>
        <taxon>Chitinophagaceae</taxon>
        <taxon>Hanamia</taxon>
    </lineage>
</organism>
<dbReference type="Proteomes" id="UP000267223">
    <property type="component" value="Unassembled WGS sequence"/>
</dbReference>
<keyword evidence="1" id="KW-0808">Transferase</keyword>
<dbReference type="GO" id="GO:0016740">
    <property type="term" value="F:transferase activity"/>
    <property type="evidence" value="ECO:0007669"/>
    <property type="project" value="UniProtKB-KW"/>
</dbReference>
<evidence type="ECO:0000313" key="1">
    <source>
        <dbReference type="EMBL" id="RNI36605.1"/>
    </source>
</evidence>
<reference evidence="1 2" key="1">
    <citation type="submission" date="2018-11" db="EMBL/GenBank/DDBJ databases">
        <title>Draft genome sequence of Ferruginibacter sp. BO-59.</title>
        <authorList>
            <person name="Im W.T."/>
        </authorList>
    </citation>
    <scope>NUCLEOTIDE SEQUENCE [LARGE SCALE GENOMIC DNA]</scope>
    <source>
        <strain evidence="1 2">BO-59</strain>
    </source>
</reference>
<gene>
    <name evidence="1" type="ORF">EFY79_09760</name>
</gene>
<keyword evidence="2" id="KW-1185">Reference proteome</keyword>